<protein>
    <submittedName>
        <fullName evidence="5">Hydroxypyruvate isomerase</fullName>
        <ecNumber evidence="5">5.3.1.22</ecNumber>
    </submittedName>
</protein>
<dbReference type="FunFam" id="3.20.20.150:FF:000007">
    <property type="entry name" value="Hydroxypyruvate isomerase"/>
    <property type="match status" value="1"/>
</dbReference>
<gene>
    <name evidence="5" type="primary">hyi</name>
    <name evidence="5" type="ORF">POI8812_00580</name>
</gene>
<dbReference type="InterPro" id="IPR013022">
    <property type="entry name" value="Xyl_isomerase-like_TIM-brl"/>
</dbReference>
<dbReference type="GO" id="GO:0008903">
    <property type="term" value="F:hydroxypyruvate isomerase activity"/>
    <property type="evidence" value="ECO:0007669"/>
    <property type="project" value="UniProtKB-EC"/>
</dbReference>
<dbReference type="SUPFAM" id="SSF51658">
    <property type="entry name" value="Xylose isomerase-like"/>
    <property type="match status" value="1"/>
</dbReference>
<dbReference type="AlphaFoldDB" id="A0A2R8A7U0"/>
<evidence type="ECO:0000256" key="1">
    <source>
        <dbReference type="ARBA" id="ARBA00023235"/>
    </source>
</evidence>
<evidence type="ECO:0000256" key="3">
    <source>
        <dbReference type="PIRSR" id="PIRSR006241-50"/>
    </source>
</evidence>
<dbReference type="InterPro" id="IPR050417">
    <property type="entry name" value="Sugar_Epim/Isomerase"/>
</dbReference>
<feature type="domain" description="Xylose isomerase-like TIM barrel" evidence="4">
    <location>
        <begin position="21"/>
        <end position="250"/>
    </location>
</feature>
<evidence type="ECO:0000259" key="4">
    <source>
        <dbReference type="Pfam" id="PF01261"/>
    </source>
</evidence>
<dbReference type="OrthoDB" id="9786584at2"/>
<feature type="active site" description="Proton donor/acceptor" evidence="3">
    <location>
        <position position="136"/>
    </location>
</feature>
<evidence type="ECO:0000313" key="5">
    <source>
        <dbReference type="EMBL" id="SPF28282.1"/>
    </source>
</evidence>
<keyword evidence="1 2" id="KW-0413">Isomerase</keyword>
<dbReference type="PIRSF" id="PIRSF006241">
    <property type="entry name" value="HyI"/>
    <property type="match status" value="1"/>
</dbReference>
<sequence>MKFSANLGFLWTELPLPEAIHAAANAGFAAVECHWPYATLADDVRAALGATGLRMLGLNTSRGDVAAGENGVCALPDHVEQARASIDQALTYAAATGTRAVHIMAGFAAGPNARGTFIENLTYACDNAGDHLILIEPLNHFDAPGYFLSTTEQAEAIIAEVGHPNLRLMFDCYHVQIMEGDVSRRLARLLPIIGHIQIAGAPSRGRPDQGELNYSFIFEELTRHGYDLPLGAEYRPEGGDTCASLGWMDTLWSAPAG</sequence>
<dbReference type="EMBL" id="OMKW01000001">
    <property type="protein sequence ID" value="SPF28282.1"/>
    <property type="molecule type" value="Genomic_DNA"/>
</dbReference>
<dbReference type="GO" id="GO:0046487">
    <property type="term" value="P:glyoxylate metabolic process"/>
    <property type="evidence" value="ECO:0007669"/>
    <property type="project" value="TreeGrafter"/>
</dbReference>
<organism evidence="5 6">
    <name type="scientific">Pontivivens insulae</name>
    <dbReference type="NCBI Taxonomy" id="1639689"/>
    <lineage>
        <taxon>Bacteria</taxon>
        <taxon>Pseudomonadati</taxon>
        <taxon>Pseudomonadota</taxon>
        <taxon>Alphaproteobacteria</taxon>
        <taxon>Rhodobacterales</taxon>
        <taxon>Paracoccaceae</taxon>
        <taxon>Pontivivens</taxon>
    </lineage>
</organism>
<dbReference type="RefSeq" id="WP_108781001.1">
    <property type="nucleotide sequence ID" value="NZ_OMKW01000001.1"/>
</dbReference>
<accession>A0A2R8A7U0</accession>
<dbReference type="EC" id="5.3.1.22" evidence="5"/>
<dbReference type="InterPro" id="IPR036237">
    <property type="entry name" value="Xyl_isomerase-like_sf"/>
</dbReference>
<proteinExistence type="inferred from homology"/>
<reference evidence="5 6" key="1">
    <citation type="submission" date="2018-03" db="EMBL/GenBank/DDBJ databases">
        <authorList>
            <person name="Keele B.F."/>
        </authorList>
    </citation>
    <scope>NUCLEOTIDE SEQUENCE [LARGE SCALE GENOMIC DNA]</scope>
    <source>
        <strain evidence="5 6">CeCT 8812</strain>
    </source>
</reference>
<keyword evidence="5" id="KW-0670">Pyruvate</keyword>
<dbReference type="InterPro" id="IPR026040">
    <property type="entry name" value="HyI-like"/>
</dbReference>
<dbReference type="PANTHER" id="PTHR43489">
    <property type="entry name" value="ISOMERASE"/>
    <property type="match status" value="1"/>
</dbReference>
<dbReference type="PANTHER" id="PTHR43489:SF6">
    <property type="entry name" value="HYDROXYPYRUVATE ISOMERASE-RELATED"/>
    <property type="match status" value="1"/>
</dbReference>
<name>A0A2R8A7U0_9RHOB</name>
<dbReference type="Pfam" id="PF01261">
    <property type="entry name" value="AP_endonuc_2"/>
    <property type="match status" value="1"/>
</dbReference>
<dbReference type="Gene3D" id="3.20.20.150">
    <property type="entry name" value="Divalent-metal-dependent TIM barrel enzymes"/>
    <property type="match status" value="1"/>
</dbReference>
<comment type="similarity">
    <text evidence="2">Belongs to the hyi family.</text>
</comment>
<keyword evidence="6" id="KW-1185">Reference proteome</keyword>
<evidence type="ECO:0000313" key="6">
    <source>
        <dbReference type="Proteomes" id="UP000244932"/>
    </source>
</evidence>
<feature type="active site" description="Proton donor/acceptor" evidence="3">
    <location>
        <position position="233"/>
    </location>
</feature>
<evidence type="ECO:0000256" key="2">
    <source>
        <dbReference type="PIRNR" id="PIRNR006241"/>
    </source>
</evidence>
<dbReference type="Proteomes" id="UP000244932">
    <property type="component" value="Unassembled WGS sequence"/>
</dbReference>